<gene>
    <name evidence="1" type="ORF">GLOTRDRAFT_25998</name>
</gene>
<feature type="non-terminal residue" evidence="1">
    <location>
        <position position="90"/>
    </location>
</feature>
<dbReference type="HOGENOM" id="CLU_2446625_0_0_1"/>
<accession>S7RMH0</accession>
<dbReference type="KEGG" id="gtr:GLOTRDRAFT_25998"/>
<feature type="non-terminal residue" evidence="1">
    <location>
        <position position="1"/>
    </location>
</feature>
<proteinExistence type="predicted"/>
<protein>
    <submittedName>
        <fullName evidence="1">Uncharacterized protein</fullName>
    </submittedName>
</protein>
<reference evidence="1 2" key="1">
    <citation type="journal article" date="2012" name="Science">
        <title>The Paleozoic origin of enzymatic lignin decomposition reconstructed from 31 fungal genomes.</title>
        <authorList>
            <person name="Floudas D."/>
            <person name="Binder M."/>
            <person name="Riley R."/>
            <person name="Barry K."/>
            <person name="Blanchette R.A."/>
            <person name="Henrissat B."/>
            <person name="Martinez A.T."/>
            <person name="Otillar R."/>
            <person name="Spatafora J.W."/>
            <person name="Yadav J.S."/>
            <person name="Aerts A."/>
            <person name="Benoit I."/>
            <person name="Boyd A."/>
            <person name="Carlson A."/>
            <person name="Copeland A."/>
            <person name="Coutinho P.M."/>
            <person name="de Vries R.P."/>
            <person name="Ferreira P."/>
            <person name="Findley K."/>
            <person name="Foster B."/>
            <person name="Gaskell J."/>
            <person name="Glotzer D."/>
            <person name="Gorecki P."/>
            <person name="Heitman J."/>
            <person name="Hesse C."/>
            <person name="Hori C."/>
            <person name="Igarashi K."/>
            <person name="Jurgens J.A."/>
            <person name="Kallen N."/>
            <person name="Kersten P."/>
            <person name="Kohler A."/>
            <person name="Kuees U."/>
            <person name="Kumar T.K.A."/>
            <person name="Kuo A."/>
            <person name="LaButti K."/>
            <person name="Larrondo L.F."/>
            <person name="Lindquist E."/>
            <person name="Ling A."/>
            <person name="Lombard V."/>
            <person name="Lucas S."/>
            <person name="Lundell T."/>
            <person name="Martin R."/>
            <person name="McLaughlin D.J."/>
            <person name="Morgenstern I."/>
            <person name="Morin E."/>
            <person name="Murat C."/>
            <person name="Nagy L.G."/>
            <person name="Nolan M."/>
            <person name="Ohm R.A."/>
            <person name="Patyshakuliyeva A."/>
            <person name="Rokas A."/>
            <person name="Ruiz-Duenas F.J."/>
            <person name="Sabat G."/>
            <person name="Salamov A."/>
            <person name="Samejima M."/>
            <person name="Schmutz J."/>
            <person name="Slot J.C."/>
            <person name="St John F."/>
            <person name="Stenlid J."/>
            <person name="Sun H."/>
            <person name="Sun S."/>
            <person name="Syed K."/>
            <person name="Tsang A."/>
            <person name="Wiebenga A."/>
            <person name="Young D."/>
            <person name="Pisabarro A."/>
            <person name="Eastwood D.C."/>
            <person name="Martin F."/>
            <person name="Cullen D."/>
            <person name="Grigoriev I.V."/>
            <person name="Hibbett D.S."/>
        </authorList>
    </citation>
    <scope>NUCLEOTIDE SEQUENCE [LARGE SCALE GENOMIC DNA]</scope>
    <source>
        <strain evidence="1 2">ATCC 11539</strain>
    </source>
</reference>
<dbReference type="GeneID" id="19305179"/>
<organism evidence="1 2">
    <name type="scientific">Gloeophyllum trabeum (strain ATCC 11539 / FP-39264 / Madison 617)</name>
    <name type="common">Brown rot fungus</name>
    <dbReference type="NCBI Taxonomy" id="670483"/>
    <lineage>
        <taxon>Eukaryota</taxon>
        <taxon>Fungi</taxon>
        <taxon>Dikarya</taxon>
        <taxon>Basidiomycota</taxon>
        <taxon>Agaricomycotina</taxon>
        <taxon>Agaricomycetes</taxon>
        <taxon>Gloeophyllales</taxon>
        <taxon>Gloeophyllaceae</taxon>
        <taxon>Gloeophyllum</taxon>
    </lineage>
</organism>
<keyword evidence="2" id="KW-1185">Reference proteome</keyword>
<dbReference type="Proteomes" id="UP000030669">
    <property type="component" value="Unassembled WGS sequence"/>
</dbReference>
<name>S7RMH0_GLOTA</name>
<evidence type="ECO:0000313" key="1">
    <source>
        <dbReference type="EMBL" id="EPQ53889.1"/>
    </source>
</evidence>
<dbReference type="RefSeq" id="XP_007867179.1">
    <property type="nucleotide sequence ID" value="XM_007868988.1"/>
</dbReference>
<sequence length="90" mass="9731">CICPADSYGEWGILINIFPGYQCAYPNGACAWSDVSGRLQNTPQGNCEAYAPCPSTGCTCPDDLNGDAGVLINYFRGYQCAYLRGICTWD</sequence>
<dbReference type="EMBL" id="KB469304">
    <property type="protein sequence ID" value="EPQ53889.1"/>
    <property type="molecule type" value="Genomic_DNA"/>
</dbReference>
<evidence type="ECO:0000313" key="2">
    <source>
        <dbReference type="Proteomes" id="UP000030669"/>
    </source>
</evidence>
<dbReference type="AlphaFoldDB" id="S7RMH0"/>
<dbReference type="OrthoDB" id="3208773at2759"/>